<dbReference type="Proteomes" id="UP000321304">
    <property type="component" value="Unassembled WGS sequence"/>
</dbReference>
<keyword evidence="2" id="KW-1185">Reference proteome</keyword>
<organism evidence="1 2">
    <name type="scientific">Bradyrhizobium macuxiense</name>
    <dbReference type="NCBI Taxonomy" id="1755647"/>
    <lineage>
        <taxon>Bacteria</taxon>
        <taxon>Pseudomonadati</taxon>
        <taxon>Pseudomonadota</taxon>
        <taxon>Alphaproteobacteria</taxon>
        <taxon>Hyphomicrobiales</taxon>
        <taxon>Nitrobacteraceae</taxon>
        <taxon>Bradyrhizobium</taxon>
    </lineage>
</organism>
<protein>
    <recommendedName>
        <fullName evidence="3">DUF3592 domain-containing protein</fullName>
    </recommendedName>
</protein>
<dbReference type="OrthoDB" id="8234356at2"/>
<dbReference type="RefSeq" id="WP_146985551.1">
    <property type="nucleotide sequence ID" value="NZ_VITY01000003.1"/>
</dbReference>
<evidence type="ECO:0008006" key="3">
    <source>
        <dbReference type="Google" id="ProtNLM"/>
    </source>
</evidence>
<accession>A0A560ME27</accession>
<comment type="caution">
    <text evidence="1">The sequence shown here is derived from an EMBL/GenBank/DDBJ whole genome shotgun (WGS) entry which is preliminary data.</text>
</comment>
<evidence type="ECO:0000313" key="2">
    <source>
        <dbReference type="Proteomes" id="UP000321304"/>
    </source>
</evidence>
<gene>
    <name evidence="1" type="ORF">FBZ93_103197</name>
</gene>
<sequence length="150" mass="16987">MRVGVYGMIAIGLAGFYAYREFDKRVNFRPIDARVSSVKEQCYLDKTEGNRSSSSDLLPCEIAELLARNHPKWQGYDIKHKIEIRFAYISPVDGAAHESNLQMAAYPDDRPLHAGDIFPVQASRSDANKTRANDWLDRRLGRHAPKHGSI</sequence>
<dbReference type="EMBL" id="VITY01000003">
    <property type="protein sequence ID" value="TWC05185.1"/>
    <property type="molecule type" value="Genomic_DNA"/>
</dbReference>
<name>A0A560ME27_9BRAD</name>
<reference evidence="1 2" key="1">
    <citation type="submission" date="2019-06" db="EMBL/GenBank/DDBJ databases">
        <title>Genomic Encyclopedia of Type Strains, Phase IV (KMG-V): Genome sequencing to study the core and pangenomes of soil and plant-associated prokaryotes.</title>
        <authorList>
            <person name="Whitman W."/>
        </authorList>
    </citation>
    <scope>NUCLEOTIDE SEQUENCE [LARGE SCALE GENOMIC DNA]</scope>
    <source>
        <strain evidence="1 2">BR 10355</strain>
    </source>
</reference>
<proteinExistence type="predicted"/>
<evidence type="ECO:0000313" key="1">
    <source>
        <dbReference type="EMBL" id="TWC05185.1"/>
    </source>
</evidence>
<dbReference type="AlphaFoldDB" id="A0A560ME27"/>